<dbReference type="GO" id="GO:0006508">
    <property type="term" value="P:proteolysis"/>
    <property type="evidence" value="ECO:0007669"/>
    <property type="project" value="InterPro"/>
</dbReference>
<organism evidence="1 2">
    <name type="scientific">Phytophthora megakarya</name>
    <dbReference type="NCBI Taxonomy" id="4795"/>
    <lineage>
        <taxon>Eukaryota</taxon>
        <taxon>Sar</taxon>
        <taxon>Stramenopiles</taxon>
        <taxon>Oomycota</taxon>
        <taxon>Peronosporomycetes</taxon>
        <taxon>Peronosporales</taxon>
        <taxon>Peronosporaceae</taxon>
        <taxon>Phytophthora</taxon>
    </lineage>
</organism>
<dbReference type="Gene3D" id="2.40.70.10">
    <property type="entry name" value="Acid Proteases"/>
    <property type="match status" value="1"/>
</dbReference>
<evidence type="ECO:0000313" key="1">
    <source>
        <dbReference type="EMBL" id="OWY99417.1"/>
    </source>
</evidence>
<dbReference type="Pfam" id="PF13975">
    <property type="entry name" value="gag-asp_proteas"/>
    <property type="match status" value="1"/>
</dbReference>
<protein>
    <recommendedName>
        <fullName evidence="3">Peptidase A2 domain-containing protein</fullName>
    </recommendedName>
</protein>
<dbReference type="CDD" id="cd00303">
    <property type="entry name" value="retropepsin_like"/>
    <property type="match status" value="1"/>
</dbReference>
<gene>
    <name evidence="1" type="ORF">PHMEG_00029576</name>
</gene>
<dbReference type="OrthoDB" id="117285at2759"/>
<dbReference type="SUPFAM" id="SSF50630">
    <property type="entry name" value="Acid proteases"/>
    <property type="match status" value="1"/>
</dbReference>
<dbReference type="EMBL" id="NBNE01008501">
    <property type="protein sequence ID" value="OWY99417.1"/>
    <property type="molecule type" value="Genomic_DNA"/>
</dbReference>
<keyword evidence="2" id="KW-1185">Reference proteome</keyword>
<dbReference type="InterPro" id="IPR021109">
    <property type="entry name" value="Peptidase_aspartic_dom_sf"/>
</dbReference>
<dbReference type="AlphaFoldDB" id="A0A225V395"/>
<dbReference type="GO" id="GO:0004190">
    <property type="term" value="F:aspartic-type endopeptidase activity"/>
    <property type="evidence" value="ECO:0007669"/>
    <property type="project" value="InterPro"/>
</dbReference>
<dbReference type="InterPro" id="IPR001969">
    <property type="entry name" value="Aspartic_peptidase_AS"/>
</dbReference>
<proteinExistence type="predicted"/>
<reference evidence="2" key="1">
    <citation type="submission" date="2017-03" db="EMBL/GenBank/DDBJ databases">
        <title>Phytopthora megakarya and P. palmivora, two closely related causual agents of cacao black pod achieved similar genome size and gene model numbers by different mechanisms.</title>
        <authorList>
            <person name="Ali S."/>
            <person name="Shao J."/>
            <person name="Larry D.J."/>
            <person name="Kronmiller B."/>
            <person name="Shen D."/>
            <person name="Strem M.D."/>
            <person name="Melnick R.L."/>
            <person name="Guiltinan M.J."/>
            <person name="Tyler B.M."/>
            <person name="Meinhardt L.W."/>
            <person name="Bailey B.A."/>
        </authorList>
    </citation>
    <scope>NUCLEOTIDE SEQUENCE [LARGE SCALE GENOMIC DNA]</scope>
    <source>
        <strain evidence="2">zdho120</strain>
    </source>
</reference>
<sequence>MTPFVSRCPDAIDSRGYWKHHSPGKRVRQAKIRGKIHNEKAILLLDTGAEVSIVDTSFARMVGCYIDSSQIQDCVGIGDNVYRTEGRTRIKMTLAGSLVYSFDMWVDDLTGQQAILGMDFMIPAGIRLELAHGSISLSDEVQIQLTGRRQLYSDKAKIVNVGQYLGIQTGESLELPLRLRPSIHDKLTNYVSVIYMGDDVLILHQDQRIGIWLAGNHVPRLPGFISMGPRRYIEW</sequence>
<dbReference type="Proteomes" id="UP000198211">
    <property type="component" value="Unassembled WGS sequence"/>
</dbReference>
<comment type="caution">
    <text evidence="1">The sequence shown here is derived from an EMBL/GenBank/DDBJ whole genome shotgun (WGS) entry which is preliminary data.</text>
</comment>
<accession>A0A225V395</accession>
<evidence type="ECO:0000313" key="2">
    <source>
        <dbReference type="Proteomes" id="UP000198211"/>
    </source>
</evidence>
<dbReference type="PROSITE" id="PS00141">
    <property type="entry name" value="ASP_PROTEASE"/>
    <property type="match status" value="1"/>
</dbReference>
<name>A0A225V395_9STRA</name>
<evidence type="ECO:0008006" key="3">
    <source>
        <dbReference type="Google" id="ProtNLM"/>
    </source>
</evidence>